<dbReference type="Proteomes" id="UP000626242">
    <property type="component" value="Unassembled WGS sequence"/>
</dbReference>
<feature type="transmembrane region" description="Helical" evidence="1">
    <location>
        <begin position="192"/>
        <end position="224"/>
    </location>
</feature>
<proteinExistence type="predicted"/>
<reference evidence="2 3" key="1">
    <citation type="submission" date="2020-08" db="EMBL/GenBank/DDBJ databases">
        <title>A Genomic Blueprint of the Chicken Gut Microbiome.</title>
        <authorList>
            <person name="Gilroy R."/>
            <person name="Ravi A."/>
            <person name="Getino M."/>
            <person name="Pursley I."/>
            <person name="Horton D.L."/>
            <person name="Alikhan N.-F."/>
            <person name="Baker D."/>
            <person name="Gharbi K."/>
            <person name="Hall N."/>
            <person name="Watson M."/>
            <person name="Adriaenssens E.M."/>
            <person name="Foster-Nyarko E."/>
            <person name="Jarju S."/>
            <person name="Secka A."/>
            <person name="Antonio M."/>
            <person name="Oren A."/>
            <person name="Chaudhuri R."/>
            <person name="La Ragione R.M."/>
            <person name="Hildebrand F."/>
            <person name="Pallen M.J."/>
        </authorList>
    </citation>
    <scope>NUCLEOTIDE SEQUENCE [LARGE SCALE GENOMIC DNA]</scope>
    <source>
        <strain evidence="2 3">Sa1CVA4</strain>
    </source>
</reference>
<keyword evidence="1" id="KW-0472">Membrane</keyword>
<feature type="transmembrane region" description="Helical" evidence="1">
    <location>
        <begin position="120"/>
        <end position="145"/>
    </location>
</feature>
<evidence type="ECO:0000313" key="2">
    <source>
        <dbReference type="EMBL" id="MBD8017409.1"/>
    </source>
</evidence>
<organism evidence="2 3">
    <name type="scientific">Kaistella pullorum</name>
    <dbReference type="NCBI Taxonomy" id="2763074"/>
    <lineage>
        <taxon>Bacteria</taxon>
        <taxon>Pseudomonadati</taxon>
        <taxon>Bacteroidota</taxon>
        <taxon>Flavobacteriia</taxon>
        <taxon>Flavobacteriales</taxon>
        <taxon>Weeksellaceae</taxon>
        <taxon>Chryseobacterium group</taxon>
        <taxon>Kaistella</taxon>
    </lineage>
</organism>
<dbReference type="RefSeq" id="WP_251832613.1">
    <property type="nucleotide sequence ID" value="NZ_JACSPS010000001.1"/>
</dbReference>
<comment type="caution">
    <text evidence="2">The sequence shown here is derived from an EMBL/GenBank/DDBJ whole genome shotgun (WGS) entry which is preliminary data.</text>
</comment>
<accession>A0ABR8WK59</accession>
<feature type="transmembrane region" description="Helical" evidence="1">
    <location>
        <begin position="151"/>
        <end position="172"/>
    </location>
</feature>
<gene>
    <name evidence="2" type="ORF">H9628_02890</name>
</gene>
<protein>
    <recommendedName>
        <fullName evidence="4">Beta-carotene 15,15'-monooxygenase</fullName>
    </recommendedName>
</protein>
<evidence type="ECO:0000313" key="3">
    <source>
        <dbReference type="Proteomes" id="UP000626242"/>
    </source>
</evidence>
<keyword evidence="1" id="KW-0812">Transmembrane</keyword>
<feature type="transmembrane region" description="Helical" evidence="1">
    <location>
        <begin position="87"/>
        <end position="108"/>
    </location>
</feature>
<name>A0ABR8WK59_9FLAO</name>
<keyword evidence="3" id="KW-1185">Reference proteome</keyword>
<sequence length="240" mass="28522">MQNSKRPDNGLSYTLRTAFSYWNRTLLYQLMFSFWYFLLFFVGYWYLLQHFGLWDLFMEHKELVQTDIAAFNKKVEEISRLPQARNFGLAFLFLMALINPLAVGLYAIYRKIDLKEKINFTDVFAGYQGFAFFNFFAFHLFWIIIFTYANALLLLGIVWYFVTLFSIPLMFFMQIRAFEGISLTFKVLKKNFAVIFISMAVALIFGLSGFLLCGFGIFFTFPFIHAMIYTLYRQYFNEVK</sequence>
<evidence type="ECO:0000256" key="1">
    <source>
        <dbReference type="SAM" id="Phobius"/>
    </source>
</evidence>
<feature type="transmembrane region" description="Helical" evidence="1">
    <location>
        <begin position="26"/>
        <end position="47"/>
    </location>
</feature>
<keyword evidence="1" id="KW-1133">Transmembrane helix</keyword>
<dbReference type="EMBL" id="JACSPS010000001">
    <property type="protein sequence ID" value="MBD8017409.1"/>
    <property type="molecule type" value="Genomic_DNA"/>
</dbReference>
<evidence type="ECO:0008006" key="4">
    <source>
        <dbReference type="Google" id="ProtNLM"/>
    </source>
</evidence>